<dbReference type="GO" id="GO:0016787">
    <property type="term" value="F:hydrolase activity"/>
    <property type="evidence" value="ECO:0007669"/>
    <property type="project" value="UniProtKB-KW"/>
</dbReference>
<keyword evidence="4" id="KW-0479">Metal-binding</keyword>
<name>U2PWS0_LEPWF</name>
<evidence type="ECO:0000256" key="8">
    <source>
        <dbReference type="ARBA" id="ARBA00048968"/>
    </source>
</evidence>
<comment type="catalytic activity">
    <reaction evidence="8">
        <text>adenosine + phosphate = alpha-D-ribose 1-phosphate + adenine</text>
        <dbReference type="Rhea" id="RHEA:27642"/>
        <dbReference type="ChEBI" id="CHEBI:16335"/>
        <dbReference type="ChEBI" id="CHEBI:16708"/>
        <dbReference type="ChEBI" id="CHEBI:43474"/>
        <dbReference type="ChEBI" id="CHEBI:57720"/>
        <dbReference type="EC" id="2.4.2.1"/>
    </reaction>
    <physiologicalReaction direction="left-to-right" evidence="8">
        <dbReference type="Rhea" id="RHEA:27643"/>
    </physiologicalReaction>
</comment>
<dbReference type="GO" id="GO:0005507">
    <property type="term" value="F:copper ion binding"/>
    <property type="evidence" value="ECO:0007669"/>
    <property type="project" value="TreeGrafter"/>
</dbReference>
<evidence type="ECO:0000256" key="4">
    <source>
        <dbReference type="ARBA" id="ARBA00022723"/>
    </source>
</evidence>
<dbReference type="GO" id="GO:0017061">
    <property type="term" value="F:S-methyl-5-thioadenosine phosphorylase activity"/>
    <property type="evidence" value="ECO:0007669"/>
    <property type="project" value="UniProtKB-EC"/>
</dbReference>
<dbReference type="Pfam" id="PF02578">
    <property type="entry name" value="Cu-oxidase_4"/>
    <property type="match status" value="1"/>
</dbReference>
<dbReference type="Proteomes" id="UP000016626">
    <property type="component" value="Unassembled WGS sequence"/>
</dbReference>
<dbReference type="RefSeq" id="WP_021746708.1">
    <property type="nucleotide sequence ID" value="NZ_KI271420.1"/>
</dbReference>
<evidence type="ECO:0000256" key="2">
    <source>
        <dbReference type="ARBA" id="ARBA00007353"/>
    </source>
</evidence>
<accession>U2PWS0</accession>
<dbReference type="PANTHER" id="PTHR30616:SF2">
    <property type="entry name" value="PURINE NUCLEOSIDE PHOSPHORYLASE LACC1"/>
    <property type="match status" value="1"/>
</dbReference>
<comment type="catalytic activity">
    <reaction evidence="7">
        <text>adenosine + H2O + H(+) = inosine + NH4(+)</text>
        <dbReference type="Rhea" id="RHEA:24408"/>
        <dbReference type="ChEBI" id="CHEBI:15377"/>
        <dbReference type="ChEBI" id="CHEBI:15378"/>
        <dbReference type="ChEBI" id="CHEBI:16335"/>
        <dbReference type="ChEBI" id="CHEBI:17596"/>
        <dbReference type="ChEBI" id="CHEBI:28938"/>
        <dbReference type="EC" id="3.5.4.4"/>
    </reaction>
    <physiologicalReaction direction="left-to-right" evidence="7">
        <dbReference type="Rhea" id="RHEA:24409"/>
    </physiologicalReaction>
</comment>
<evidence type="ECO:0000313" key="11">
    <source>
        <dbReference type="Proteomes" id="UP000016626"/>
    </source>
</evidence>
<dbReference type="InterPro" id="IPR003730">
    <property type="entry name" value="Cu_polyphenol_OxRdtase"/>
</dbReference>
<sequence length="271" mass="31663">MGEKMFIEKKNYFYIEEFEKYGITAVYTKKNAGNMSDYCPIKNQEEGIQKKNREKLLKELGLSNKQEVMAFQTHSNNVKIIDENTEKYYYEKQDDIDGFLTKRKDIVIFTFYADCLPIFVYDKENQVIGVWHSGWPGTFKEMMKSGLLEMKKNYGTKVENVIMGLGIGMQRKFYEVGMEFYENFANKFGKESELVQKSFEWNENTEKYHFDNTKFNEIMALSLGIKPENLIVSCEDTYGKIDKMGNISDKFHSHRREGKSAGRAAAVISFK</sequence>
<evidence type="ECO:0000256" key="3">
    <source>
        <dbReference type="ARBA" id="ARBA00022679"/>
    </source>
</evidence>
<evidence type="ECO:0000256" key="5">
    <source>
        <dbReference type="ARBA" id="ARBA00022801"/>
    </source>
</evidence>
<organism evidence="10 11">
    <name type="scientific">Leptotrichia wadei (strain F0279)</name>
    <dbReference type="NCBI Taxonomy" id="888055"/>
    <lineage>
        <taxon>Bacteria</taxon>
        <taxon>Fusobacteriati</taxon>
        <taxon>Fusobacteriota</taxon>
        <taxon>Fusobacteriia</taxon>
        <taxon>Fusobacteriales</taxon>
        <taxon>Leptotrichiaceae</taxon>
        <taxon>Leptotrichia</taxon>
    </lineage>
</organism>
<dbReference type="eggNOG" id="COG1496">
    <property type="taxonomic scope" value="Bacteria"/>
</dbReference>
<dbReference type="SUPFAM" id="SSF64438">
    <property type="entry name" value="CNF1/YfiH-like putative cysteine hydrolases"/>
    <property type="match status" value="1"/>
</dbReference>
<dbReference type="CDD" id="cd16833">
    <property type="entry name" value="YfiH"/>
    <property type="match status" value="1"/>
</dbReference>
<dbReference type="InterPro" id="IPR038371">
    <property type="entry name" value="Cu_polyphenol_OxRdtase_sf"/>
</dbReference>
<evidence type="ECO:0000256" key="1">
    <source>
        <dbReference type="ARBA" id="ARBA00000553"/>
    </source>
</evidence>
<comment type="caution">
    <text evidence="10">The sequence shown here is derived from an EMBL/GenBank/DDBJ whole genome shotgun (WGS) entry which is preliminary data.</text>
</comment>
<protein>
    <recommendedName>
        <fullName evidence="12">Purine nucleoside phosphorylase</fullName>
    </recommendedName>
</protein>
<evidence type="ECO:0000256" key="9">
    <source>
        <dbReference type="ARBA" id="ARBA00049893"/>
    </source>
</evidence>
<dbReference type="HOGENOM" id="CLU_065784_0_2_0"/>
<gene>
    <name evidence="10" type="ORF">HMPREF9015_01778</name>
</gene>
<dbReference type="PANTHER" id="PTHR30616">
    <property type="entry name" value="UNCHARACTERIZED PROTEIN YFIH"/>
    <property type="match status" value="1"/>
</dbReference>
<keyword evidence="6" id="KW-0862">Zinc</keyword>
<reference evidence="10 11" key="1">
    <citation type="submission" date="2013-06" db="EMBL/GenBank/DDBJ databases">
        <authorList>
            <person name="Weinstock G."/>
            <person name="Sodergren E."/>
            <person name="Lobos E.A."/>
            <person name="Fulton L."/>
            <person name="Fulton R."/>
            <person name="Courtney L."/>
            <person name="Fronick C."/>
            <person name="O'Laughlin M."/>
            <person name="Godfrey J."/>
            <person name="Wilson R.M."/>
            <person name="Miner T."/>
            <person name="Farmer C."/>
            <person name="Delehaunty K."/>
            <person name="Cordes M."/>
            <person name="Minx P."/>
            <person name="Tomlinson C."/>
            <person name="Chen J."/>
            <person name="Wollam A."/>
            <person name="Pepin K.H."/>
            <person name="Bhonagiri V."/>
            <person name="Zhang X."/>
            <person name="Warren W."/>
            <person name="Mitreva M."/>
            <person name="Mardis E.R."/>
            <person name="Wilson R.K."/>
        </authorList>
    </citation>
    <scope>NUCLEOTIDE SEQUENCE [LARGE SCALE GENOMIC DNA]</scope>
    <source>
        <strain evidence="10 11">F0279</strain>
    </source>
</reference>
<keyword evidence="3" id="KW-0808">Transferase</keyword>
<evidence type="ECO:0000256" key="6">
    <source>
        <dbReference type="ARBA" id="ARBA00022833"/>
    </source>
</evidence>
<dbReference type="PATRIC" id="fig|888055.3.peg.1704"/>
<keyword evidence="5" id="KW-0378">Hydrolase</keyword>
<dbReference type="AlphaFoldDB" id="U2PWS0"/>
<dbReference type="Gene3D" id="3.60.140.10">
    <property type="entry name" value="CNF1/YfiH-like putative cysteine hydrolases"/>
    <property type="match status" value="1"/>
</dbReference>
<proteinExistence type="inferred from homology"/>
<evidence type="ECO:0008006" key="12">
    <source>
        <dbReference type="Google" id="ProtNLM"/>
    </source>
</evidence>
<dbReference type="InterPro" id="IPR011324">
    <property type="entry name" value="Cytotoxic_necrot_fac-like_cat"/>
</dbReference>
<comment type="similarity">
    <text evidence="2">Belongs to the purine nucleoside phosphorylase YfiH/LACC1 family.</text>
</comment>
<comment type="catalytic activity">
    <reaction evidence="9">
        <text>S-methyl-5'-thioadenosine + phosphate = 5-(methylsulfanyl)-alpha-D-ribose 1-phosphate + adenine</text>
        <dbReference type="Rhea" id="RHEA:11852"/>
        <dbReference type="ChEBI" id="CHEBI:16708"/>
        <dbReference type="ChEBI" id="CHEBI:17509"/>
        <dbReference type="ChEBI" id="CHEBI:43474"/>
        <dbReference type="ChEBI" id="CHEBI:58533"/>
        <dbReference type="EC" id="2.4.2.28"/>
    </reaction>
    <physiologicalReaction direction="left-to-right" evidence="9">
        <dbReference type="Rhea" id="RHEA:11853"/>
    </physiologicalReaction>
</comment>
<evidence type="ECO:0000313" key="10">
    <source>
        <dbReference type="EMBL" id="ERK48531.1"/>
    </source>
</evidence>
<comment type="catalytic activity">
    <reaction evidence="1">
        <text>inosine + phosphate = alpha-D-ribose 1-phosphate + hypoxanthine</text>
        <dbReference type="Rhea" id="RHEA:27646"/>
        <dbReference type="ChEBI" id="CHEBI:17368"/>
        <dbReference type="ChEBI" id="CHEBI:17596"/>
        <dbReference type="ChEBI" id="CHEBI:43474"/>
        <dbReference type="ChEBI" id="CHEBI:57720"/>
        <dbReference type="EC" id="2.4.2.1"/>
    </reaction>
    <physiologicalReaction direction="left-to-right" evidence="1">
        <dbReference type="Rhea" id="RHEA:27647"/>
    </physiologicalReaction>
</comment>
<evidence type="ECO:0000256" key="7">
    <source>
        <dbReference type="ARBA" id="ARBA00047989"/>
    </source>
</evidence>
<dbReference type="EMBL" id="AWVM01000094">
    <property type="protein sequence ID" value="ERK48531.1"/>
    <property type="molecule type" value="Genomic_DNA"/>
</dbReference>